<dbReference type="SMART" id="SM00261">
    <property type="entry name" value="FU"/>
    <property type="match status" value="2"/>
</dbReference>
<keyword evidence="4" id="KW-0165">Cleavage on pair of basic residues</keyword>
<dbReference type="InterPro" id="IPR038466">
    <property type="entry name" value="S8_pro-domain_sf"/>
</dbReference>
<evidence type="ECO:0000256" key="11">
    <source>
        <dbReference type="ARBA" id="ARBA00023180"/>
    </source>
</evidence>
<dbReference type="InterPro" id="IPR032815">
    <property type="entry name" value="S8_pro-domain"/>
</dbReference>
<dbReference type="GO" id="GO:0016486">
    <property type="term" value="P:peptide hormone processing"/>
    <property type="evidence" value="ECO:0007669"/>
    <property type="project" value="TreeGrafter"/>
</dbReference>
<evidence type="ECO:0000256" key="9">
    <source>
        <dbReference type="ARBA" id="ARBA00023145"/>
    </source>
</evidence>
<feature type="active site" description="Charge relay system" evidence="12 13">
    <location>
        <position position="148"/>
    </location>
</feature>
<keyword evidence="6 13" id="KW-0378">Hydrolase</keyword>
<feature type="signal peptide" evidence="15">
    <location>
        <begin position="1"/>
        <end position="21"/>
    </location>
</feature>
<dbReference type="SUPFAM" id="SSF57184">
    <property type="entry name" value="Growth factor receptor domain"/>
    <property type="match status" value="1"/>
</dbReference>
<evidence type="ECO:0000259" key="16">
    <source>
        <dbReference type="PROSITE" id="PS51829"/>
    </source>
</evidence>
<dbReference type="Proteomes" id="UP000823561">
    <property type="component" value="Chromosome 9"/>
</dbReference>
<feature type="domain" description="P/Homo B" evidence="16">
    <location>
        <begin position="430"/>
        <end position="572"/>
    </location>
</feature>
<organism evidence="17 18">
    <name type="scientific">Alosa alosa</name>
    <name type="common">allis shad</name>
    <dbReference type="NCBI Taxonomy" id="278164"/>
    <lineage>
        <taxon>Eukaryota</taxon>
        <taxon>Metazoa</taxon>
        <taxon>Chordata</taxon>
        <taxon>Craniata</taxon>
        <taxon>Vertebrata</taxon>
        <taxon>Euteleostomi</taxon>
        <taxon>Actinopterygii</taxon>
        <taxon>Neopterygii</taxon>
        <taxon>Teleostei</taxon>
        <taxon>Clupei</taxon>
        <taxon>Clupeiformes</taxon>
        <taxon>Clupeoidei</taxon>
        <taxon>Clupeidae</taxon>
        <taxon>Alosa</taxon>
    </lineage>
</organism>
<evidence type="ECO:0000256" key="8">
    <source>
        <dbReference type="ARBA" id="ARBA00023136"/>
    </source>
</evidence>
<evidence type="ECO:0000313" key="17">
    <source>
        <dbReference type="EMBL" id="KAG5275857.1"/>
    </source>
</evidence>
<dbReference type="CDD" id="cd00064">
    <property type="entry name" value="FU"/>
    <property type="match status" value="1"/>
</dbReference>
<comment type="cofactor">
    <cofactor evidence="1">
        <name>Ca(2+)</name>
        <dbReference type="ChEBI" id="CHEBI:29108"/>
    </cofactor>
</comment>
<dbReference type="Gene3D" id="3.30.70.850">
    <property type="entry name" value="Peptidase S8, pro-domain"/>
    <property type="match status" value="1"/>
</dbReference>
<dbReference type="InterPro" id="IPR022398">
    <property type="entry name" value="Peptidase_S8_His-AS"/>
</dbReference>
<dbReference type="FunFam" id="2.60.120.260:FF:000006">
    <property type="entry name" value="Proprotein convertase subtilisin/kexin type 5"/>
    <property type="match status" value="1"/>
</dbReference>
<evidence type="ECO:0000256" key="6">
    <source>
        <dbReference type="ARBA" id="ARBA00022801"/>
    </source>
</evidence>
<keyword evidence="3 13" id="KW-0645">Protease</keyword>
<dbReference type="PRINTS" id="PR00723">
    <property type="entry name" value="SUBTILISIN"/>
</dbReference>
<dbReference type="Gene3D" id="2.10.220.10">
    <property type="entry name" value="Hormone Receptor, Insulin-like Growth Factor Receptor 1, Chain A, domain 2"/>
    <property type="match status" value="1"/>
</dbReference>
<evidence type="ECO:0000256" key="12">
    <source>
        <dbReference type="PIRSR" id="PIRSR615500-1"/>
    </source>
</evidence>
<sequence>MNSRPFYHLLFSACLCNICLTADFYTNNWAVQLAGTSAESVERISRKYGFINMGKIFTDSNYYHMKQRAVLKQSFQTHLHSVRLRKDPMIIWFAQQSGKSRKKRHSFIPPSDPLFHKQWHLSESFGHNIVAAWTRGYTGKGVVVSVLDDGIEKNHPDLAGNYDPAASYDINDIDPNPDPHRTLYKRNRHGTRCAGQIASVANNSVCGVGVAYHAKIGGIRMLDGDVTDLIEAKSLIFNQHHIDIYSSSWGPPDTGSVVDGPGLLSQEALIRGVSQGRGGLGSIFIWASGNGGMNMDNCNCDGYVNSIYTVAISSTTNRADVPSYSEPCAAVLTTTYSGGNGNQERIVTTDLNGACTTDHTGTSASAPLAAGIIALALEANPTLTWRDVQHLVVRASRRHNLKAEDWTVNGAGRNVSHYYGYGLLDAGKLVGLARNWSAVNSQKKCQHVILKYMPVKIGHYLRISWNETACRWDRNRIRSLEHVQAQLSLKHVHRGDLTITLLSPAGTPSNLLTRRHFDRSSAGFSGWNFMSTRCWDEDPTGVWSLIIRNTGDRHNIGELTHLHINLYGTDEHIFGRRMERTMIHQCTVRNNNGSCKDCPYPLYIFENICVVACPPHFYELDSNSSTYPQRHCLPCHRSCETCSGPEGTHCLDCPPHSTFNPQLGMCSSPNYRCRRA</sequence>
<evidence type="ECO:0000256" key="10">
    <source>
        <dbReference type="ARBA" id="ARBA00023157"/>
    </source>
</evidence>
<dbReference type="GO" id="GO:0008038">
    <property type="term" value="P:neuron recognition"/>
    <property type="evidence" value="ECO:0007669"/>
    <property type="project" value="UniProtKB-ARBA"/>
</dbReference>
<dbReference type="PANTHER" id="PTHR42884:SF3">
    <property type="entry name" value="FURIN-LIKE PROTEASE 1, ISOFORMS 1_1-X_2"/>
    <property type="match status" value="1"/>
</dbReference>
<evidence type="ECO:0000256" key="5">
    <source>
        <dbReference type="ARBA" id="ARBA00022729"/>
    </source>
</evidence>
<dbReference type="FunFam" id="3.30.70.850:FF:000001">
    <property type="entry name" value="Proprotein convertase subtilisin/kexin type 5"/>
    <property type="match status" value="1"/>
</dbReference>
<dbReference type="Pfam" id="PF00082">
    <property type="entry name" value="Peptidase_S8"/>
    <property type="match status" value="1"/>
</dbReference>
<dbReference type="PROSITE" id="PS00138">
    <property type="entry name" value="SUBTILASE_SER"/>
    <property type="match status" value="1"/>
</dbReference>
<dbReference type="PROSITE" id="PS51892">
    <property type="entry name" value="SUBTILASE"/>
    <property type="match status" value="1"/>
</dbReference>
<reference evidence="17" key="1">
    <citation type="submission" date="2020-10" db="EMBL/GenBank/DDBJ databases">
        <title>Chromosome-scale genome assembly of the Allis shad, Alosa alosa.</title>
        <authorList>
            <person name="Margot Z."/>
            <person name="Christophe K."/>
            <person name="Cabau C."/>
            <person name="Louis A."/>
            <person name="Berthelot C."/>
            <person name="Parey E."/>
            <person name="Roest Crollius H."/>
            <person name="Montfort J."/>
            <person name="Robinson-Rechavi M."/>
            <person name="Bucao C."/>
            <person name="Bouchez O."/>
            <person name="Gislard M."/>
            <person name="Lluch J."/>
            <person name="Milhes M."/>
            <person name="Lampietro C."/>
            <person name="Lopez Roques C."/>
            <person name="Donnadieu C."/>
            <person name="Braasch I."/>
            <person name="Desvignes T."/>
            <person name="Postlethwait J."/>
            <person name="Bobe J."/>
            <person name="Guiguen Y."/>
        </authorList>
    </citation>
    <scope>NUCLEOTIDE SEQUENCE</scope>
    <source>
        <strain evidence="17">M-15738</strain>
        <tissue evidence="17">Blood</tissue>
    </source>
</reference>
<dbReference type="SUPFAM" id="SSF49785">
    <property type="entry name" value="Galactose-binding domain-like"/>
    <property type="match status" value="1"/>
</dbReference>
<dbReference type="SUPFAM" id="SSF52743">
    <property type="entry name" value="Subtilisin-like"/>
    <property type="match status" value="1"/>
</dbReference>
<keyword evidence="8" id="KW-0472">Membrane</keyword>
<keyword evidence="11" id="KW-0325">Glycoprotein</keyword>
<dbReference type="Gene3D" id="2.60.120.260">
    <property type="entry name" value="Galactose-binding domain-like"/>
    <property type="match status" value="1"/>
</dbReference>
<keyword evidence="7 13" id="KW-0720">Serine protease</keyword>
<dbReference type="PROSITE" id="PS00137">
    <property type="entry name" value="SUBTILASE_HIS"/>
    <property type="match status" value="1"/>
</dbReference>
<protein>
    <recommendedName>
        <fullName evidence="16">P/Homo B domain-containing protein</fullName>
    </recommendedName>
</protein>
<dbReference type="InterPro" id="IPR006212">
    <property type="entry name" value="Furin_repeat"/>
</dbReference>
<evidence type="ECO:0000313" key="18">
    <source>
        <dbReference type="Proteomes" id="UP000823561"/>
    </source>
</evidence>
<gene>
    <name evidence="17" type="ORF">AALO_G00125320</name>
</gene>
<dbReference type="GO" id="GO:0000139">
    <property type="term" value="C:Golgi membrane"/>
    <property type="evidence" value="ECO:0007669"/>
    <property type="project" value="TreeGrafter"/>
</dbReference>
<dbReference type="EMBL" id="JADWDJ010000009">
    <property type="protein sequence ID" value="KAG5275857.1"/>
    <property type="molecule type" value="Genomic_DNA"/>
</dbReference>
<dbReference type="Gene3D" id="3.40.50.200">
    <property type="entry name" value="Peptidase S8/S53 domain"/>
    <property type="match status" value="1"/>
</dbReference>
<dbReference type="InterPro" id="IPR023827">
    <property type="entry name" value="Peptidase_S8_Asp-AS"/>
</dbReference>
<dbReference type="CDD" id="cd04059">
    <property type="entry name" value="Peptidases_S8_Protein_convertases_Kexins_Furin-like"/>
    <property type="match status" value="1"/>
</dbReference>
<dbReference type="InterPro" id="IPR000209">
    <property type="entry name" value="Peptidase_S8/S53_dom"/>
</dbReference>
<name>A0AAV6GR84_9TELE</name>
<dbReference type="InterPro" id="IPR034182">
    <property type="entry name" value="Kexin/furin"/>
</dbReference>
<keyword evidence="10" id="KW-1015">Disulfide bond</keyword>
<dbReference type="InterPro" id="IPR015500">
    <property type="entry name" value="Peptidase_S8_subtilisin-rel"/>
</dbReference>
<dbReference type="InterPro" id="IPR009030">
    <property type="entry name" value="Growth_fac_rcpt_cys_sf"/>
</dbReference>
<dbReference type="Pfam" id="PF01483">
    <property type="entry name" value="P_proprotein"/>
    <property type="match status" value="1"/>
</dbReference>
<feature type="chain" id="PRO_5043876707" description="P/Homo B domain-containing protein" evidence="15">
    <location>
        <begin position="22"/>
        <end position="676"/>
    </location>
</feature>
<evidence type="ECO:0000256" key="15">
    <source>
        <dbReference type="SAM" id="SignalP"/>
    </source>
</evidence>
<comment type="caution">
    <text evidence="17">The sequence shown here is derived from an EMBL/GenBank/DDBJ whole genome shotgun (WGS) entry which is preliminary data.</text>
</comment>
<comment type="subcellular location">
    <subcellularLocation>
        <location evidence="2">Membrane</location>
    </subcellularLocation>
</comment>
<dbReference type="InterPro" id="IPR023828">
    <property type="entry name" value="Peptidase_S8_Ser-AS"/>
</dbReference>
<evidence type="ECO:0000256" key="3">
    <source>
        <dbReference type="ARBA" id="ARBA00022670"/>
    </source>
</evidence>
<dbReference type="InterPro" id="IPR036852">
    <property type="entry name" value="Peptidase_S8/S53_dom_sf"/>
</dbReference>
<dbReference type="FunFam" id="3.40.50.200:FF:000001">
    <property type="entry name" value="Furin 2, isoform B"/>
    <property type="match status" value="1"/>
</dbReference>
<feature type="active site" description="Charge relay system" evidence="12 13">
    <location>
        <position position="189"/>
    </location>
</feature>
<dbReference type="AlphaFoldDB" id="A0AAV6GR84"/>
<accession>A0AAV6GR84</accession>
<dbReference type="PANTHER" id="PTHR42884">
    <property type="entry name" value="PROPROTEIN CONVERTASE SUBTILISIN/KEXIN-RELATED"/>
    <property type="match status" value="1"/>
</dbReference>
<evidence type="ECO:0000256" key="2">
    <source>
        <dbReference type="ARBA" id="ARBA00004370"/>
    </source>
</evidence>
<dbReference type="PROSITE" id="PS51829">
    <property type="entry name" value="P_HOMO_B"/>
    <property type="match status" value="1"/>
</dbReference>
<dbReference type="PROSITE" id="PS00136">
    <property type="entry name" value="SUBTILASE_ASP"/>
    <property type="match status" value="1"/>
</dbReference>
<dbReference type="GO" id="GO:0008104">
    <property type="term" value="P:intracellular protein localization"/>
    <property type="evidence" value="ECO:0007669"/>
    <property type="project" value="UniProtKB-ARBA"/>
</dbReference>
<evidence type="ECO:0000256" key="7">
    <source>
        <dbReference type="ARBA" id="ARBA00022825"/>
    </source>
</evidence>
<dbReference type="GO" id="GO:0005802">
    <property type="term" value="C:trans-Golgi network"/>
    <property type="evidence" value="ECO:0007669"/>
    <property type="project" value="TreeGrafter"/>
</dbReference>
<evidence type="ECO:0000256" key="1">
    <source>
        <dbReference type="ARBA" id="ARBA00001913"/>
    </source>
</evidence>
<keyword evidence="18" id="KW-1185">Reference proteome</keyword>
<dbReference type="InterPro" id="IPR008979">
    <property type="entry name" value="Galactose-bd-like_sf"/>
</dbReference>
<dbReference type="GO" id="GO:0004252">
    <property type="term" value="F:serine-type endopeptidase activity"/>
    <property type="evidence" value="ECO:0007669"/>
    <property type="project" value="UniProtKB-UniRule"/>
</dbReference>
<evidence type="ECO:0000256" key="13">
    <source>
        <dbReference type="PROSITE-ProRule" id="PRU01240"/>
    </source>
</evidence>
<dbReference type="SUPFAM" id="SSF54897">
    <property type="entry name" value="Protease propeptides/inhibitors"/>
    <property type="match status" value="1"/>
</dbReference>
<comment type="similarity">
    <text evidence="13 14">Belongs to the peptidase S8 family.</text>
</comment>
<feature type="active site" description="Charge relay system" evidence="12 13">
    <location>
        <position position="363"/>
    </location>
</feature>
<dbReference type="InterPro" id="IPR002884">
    <property type="entry name" value="P_dom"/>
</dbReference>
<evidence type="ECO:0000256" key="14">
    <source>
        <dbReference type="RuleBase" id="RU003355"/>
    </source>
</evidence>
<dbReference type="Pfam" id="PF16470">
    <property type="entry name" value="S8_pro-domain"/>
    <property type="match status" value="1"/>
</dbReference>
<keyword evidence="9" id="KW-0865">Zymogen</keyword>
<proteinExistence type="inferred from homology"/>
<evidence type="ECO:0000256" key="4">
    <source>
        <dbReference type="ARBA" id="ARBA00022685"/>
    </source>
</evidence>
<keyword evidence="5 15" id="KW-0732">Signal</keyword>